<gene>
    <name evidence="1" type="ORF">SAMN05444158_2035</name>
</gene>
<accession>A0A1H1S4K8</accession>
<evidence type="ECO:0000313" key="2">
    <source>
        <dbReference type="Proteomes" id="UP000243904"/>
    </source>
</evidence>
<name>A0A1H1S4K8_9BRAD</name>
<proteinExistence type="predicted"/>
<sequence length="187" mass="20174">MPAKDGAIARDRHAVAASDEKVERAFSTGARFKLAEDAASPARGGIATFGRAHSRGLSNRALNVLKMLAAEITGECATREQWIPSTALLREMTFKHLLTARNCGPRTTAEIVQWAQSQGVTIQPLLYAGKSLSETWRDLSAKFTAGELTHAEIAAALEKSVRRKSTTIPIAVQKILLHLLNTANGKS</sequence>
<reference evidence="2" key="1">
    <citation type="submission" date="2016-10" db="EMBL/GenBank/DDBJ databases">
        <authorList>
            <person name="Varghese N."/>
            <person name="Submissions S."/>
        </authorList>
    </citation>
    <scope>NUCLEOTIDE SEQUENCE [LARGE SCALE GENOMIC DNA]</scope>
    <source>
        <strain evidence="2">GAS369</strain>
    </source>
</reference>
<organism evidence="1 2">
    <name type="scientific">Bradyrhizobium canariense</name>
    <dbReference type="NCBI Taxonomy" id="255045"/>
    <lineage>
        <taxon>Bacteria</taxon>
        <taxon>Pseudomonadati</taxon>
        <taxon>Pseudomonadota</taxon>
        <taxon>Alphaproteobacteria</taxon>
        <taxon>Hyphomicrobiales</taxon>
        <taxon>Nitrobacteraceae</taxon>
        <taxon>Bradyrhizobium</taxon>
    </lineage>
</organism>
<dbReference type="Proteomes" id="UP000243904">
    <property type="component" value="Chromosome I"/>
</dbReference>
<dbReference type="EMBL" id="LT629750">
    <property type="protein sequence ID" value="SDS42932.1"/>
    <property type="molecule type" value="Genomic_DNA"/>
</dbReference>
<dbReference type="AlphaFoldDB" id="A0A1H1S4K8"/>
<protein>
    <submittedName>
        <fullName evidence="1">Uncharacterized protein</fullName>
    </submittedName>
</protein>
<keyword evidence="2" id="KW-1185">Reference proteome</keyword>
<evidence type="ECO:0000313" key="1">
    <source>
        <dbReference type="EMBL" id="SDS42932.1"/>
    </source>
</evidence>